<dbReference type="AlphaFoldDB" id="A0A9E8KP65"/>
<sequence>MSLIATDNKSIVVGLGITGLSCVRYLKSKGHSVEVVDSRANPPGLDCCRAEFPDVAVHCGAFDVELLSSANQLVVSPGVAISEPAIKEAQGRGVRVTGDVDLFSDVANAPIVAITGSNGKSTVTTLVAEMAKQAGVNVAVGGNLGTPVLDLLDEEAELYVVELSSFQLETTQQLNALAATILNISEDHMDRYSSKLAYLQAKQRVFQGCRYVIVNDDDLLSEPLMAESMKSIRFGVAKPDIQKFSTLKEGDETFICHGFEPLININDVAIKGTHNISNALAALSLGYAAGISMDAMLDALKQYSGLAHRCQWVRCVDGVDYINDSKGTNVGATLTALNSLGQSSIGKLLLIAGGEGKGADFSALREPVQAYGRQVILFGRDANKLASDLEGTVTVDKVASLDEAVKVAKKNAQPGDTVLMSPACASFDMFRNFEERGDVFIKAVEQL</sequence>
<comment type="catalytic activity">
    <reaction evidence="7 8">
        <text>UDP-N-acetyl-alpha-D-muramoyl-L-alanine + D-glutamate + ATP = UDP-N-acetyl-alpha-D-muramoyl-L-alanyl-D-glutamate + ADP + phosphate + H(+)</text>
        <dbReference type="Rhea" id="RHEA:16429"/>
        <dbReference type="ChEBI" id="CHEBI:15378"/>
        <dbReference type="ChEBI" id="CHEBI:29986"/>
        <dbReference type="ChEBI" id="CHEBI:30616"/>
        <dbReference type="ChEBI" id="CHEBI:43474"/>
        <dbReference type="ChEBI" id="CHEBI:83898"/>
        <dbReference type="ChEBI" id="CHEBI:83900"/>
        <dbReference type="ChEBI" id="CHEBI:456216"/>
        <dbReference type="EC" id="6.3.2.9"/>
    </reaction>
</comment>
<keyword evidence="7 8" id="KW-0131">Cell cycle</keyword>
<dbReference type="InterPro" id="IPR004101">
    <property type="entry name" value="Mur_ligase_C"/>
</dbReference>
<comment type="function">
    <text evidence="7 8">Cell wall formation. Catalyzes the addition of glutamate to the nucleotide precursor UDP-N-acetylmuramoyl-L-alanine (UMA).</text>
</comment>
<dbReference type="GO" id="GO:0008764">
    <property type="term" value="F:UDP-N-acetylmuramoylalanine-D-glutamate ligase activity"/>
    <property type="evidence" value="ECO:0007669"/>
    <property type="project" value="UniProtKB-UniRule"/>
</dbReference>
<dbReference type="SUPFAM" id="SSF53244">
    <property type="entry name" value="MurD-like peptide ligases, peptide-binding domain"/>
    <property type="match status" value="1"/>
</dbReference>
<feature type="binding site" evidence="7">
    <location>
        <begin position="116"/>
        <end position="122"/>
    </location>
    <ligand>
        <name>ATP</name>
        <dbReference type="ChEBI" id="CHEBI:30616"/>
    </ligand>
</feature>
<dbReference type="PANTHER" id="PTHR43692:SF1">
    <property type="entry name" value="UDP-N-ACETYLMURAMOYLALANINE--D-GLUTAMATE LIGASE"/>
    <property type="match status" value="1"/>
</dbReference>
<dbReference type="RefSeq" id="WP_251809990.1">
    <property type="nucleotide sequence ID" value="NZ_CP101527.1"/>
</dbReference>
<dbReference type="GO" id="GO:0005524">
    <property type="term" value="F:ATP binding"/>
    <property type="evidence" value="ECO:0007669"/>
    <property type="project" value="UniProtKB-UniRule"/>
</dbReference>
<accession>A0A9E8KP65</accession>
<dbReference type="HAMAP" id="MF_00639">
    <property type="entry name" value="MurD"/>
    <property type="match status" value="1"/>
</dbReference>
<keyword evidence="4 7" id="KW-0436">Ligase</keyword>
<dbReference type="GO" id="GO:0009252">
    <property type="term" value="P:peptidoglycan biosynthetic process"/>
    <property type="evidence" value="ECO:0007669"/>
    <property type="project" value="UniProtKB-UniRule"/>
</dbReference>
<evidence type="ECO:0000256" key="2">
    <source>
        <dbReference type="ARBA" id="ARBA00004752"/>
    </source>
</evidence>
<dbReference type="Pfam" id="PF21799">
    <property type="entry name" value="MurD-like_N"/>
    <property type="match status" value="1"/>
</dbReference>
<proteinExistence type="inferred from homology"/>
<comment type="pathway">
    <text evidence="2 7 8">Cell wall biogenesis; peptidoglycan biosynthesis.</text>
</comment>
<dbReference type="Proteomes" id="UP001164472">
    <property type="component" value="Chromosome"/>
</dbReference>
<feature type="domain" description="Mur ligase central" evidence="10">
    <location>
        <begin position="114"/>
        <end position="284"/>
    </location>
</feature>
<keyword evidence="6 7" id="KW-0067">ATP-binding</keyword>
<evidence type="ECO:0000256" key="6">
    <source>
        <dbReference type="ARBA" id="ARBA00022840"/>
    </source>
</evidence>
<dbReference type="InterPro" id="IPR036565">
    <property type="entry name" value="Mur-like_cat_sf"/>
</dbReference>
<dbReference type="Pfam" id="PF02875">
    <property type="entry name" value="Mur_ligase_C"/>
    <property type="match status" value="1"/>
</dbReference>
<evidence type="ECO:0000256" key="5">
    <source>
        <dbReference type="ARBA" id="ARBA00022741"/>
    </source>
</evidence>
<gene>
    <name evidence="7 11" type="primary">murD</name>
    <name evidence="11" type="ORF">NNL22_12480</name>
</gene>
<keyword evidence="12" id="KW-1185">Reference proteome</keyword>
<dbReference type="GO" id="GO:0051301">
    <property type="term" value="P:cell division"/>
    <property type="evidence" value="ECO:0007669"/>
    <property type="project" value="UniProtKB-KW"/>
</dbReference>
<dbReference type="EC" id="6.3.2.9" evidence="7 8"/>
<dbReference type="PANTHER" id="PTHR43692">
    <property type="entry name" value="UDP-N-ACETYLMURAMOYLALANINE--D-GLUTAMATE LIGASE"/>
    <property type="match status" value="1"/>
</dbReference>
<evidence type="ECO:0000313" key="11">
    <source>
        <dbReference type="EMBL" id="UZW73850.1"/>
    </source>
</evidence>
<evidence type="ECO:0000256" key="4">
    <source>
        <dbReference type="ARBA" id="ARBA00022598"/>
    </source>
</evidence>
<evidence type="ECO:0000256" key="7">
    <source>
        <dbReference type="HAMAP-Rule" id="MF_00639"/>
    </source>
</evidence>
<organism evidence="11 12">
    <name type="scientific">Alkalimarinus sediminis</name>
    <dbReference type="NCBI Taxonomy" id="1632866"/>
    <lineage>
        <taxon>Bacteria</taxon>
        <taxon>Pseudomonadati</taxon>
        <taxon>Pseudomonadota</taxon>
        <taxon>Gammaproteobacteria</taxon>
        <taxon>Alteromonadales</taxon>
        <taxon>Alteromonadaceae</taxon>
        <taxon>Alkalimarinus</taxon>
    </lineage>
</organism>
<dbReference type="GO" id="GO:0008360">
    <property type="term" value="P:regulation of cell shape"/>
    <property type="evidence" value="ECO:0007669"/>
    <property type="project" value="UniProtKB-KW"/>
</dbReference>
<evidence type="ECO:0000259" key="10">
    <source>
        <dbReference type="Pfam" id="PF08245"/>
    </source>
</evidence>
<dbReference type="SUPFAM" id="SSF53623">
    <property type="entry name" value="MurD-like peptide ligases, catalytic domain"/>
    <property type="match status" value="1"/>
</dbReference>
<comment type="subcellular location">
    <subcellularLocation>
        <location evidence="1 7 8">Cytoplasm</location>
    </subcellularLocation>
</comment>
<dbReference type="GO" id="GO:0071555">
    <property type="term" value="P:cell wall organization"/>
    <property type="evidence" value="ECO:0007669"/>
    <property type="project" value="UniProtKB-KW"/>
</dbReference>
<keyword evidence="7 8" id="KW-0961">Cell wall biogenesis/degradation</keyword>
<keyword evidence="7 8" id="KW-0132">Cell division</keyword>
<dbReference type="InterPro" id="IPR005762">
    <property type="entry name" value="MurD"/>
</dbReference>
<dbReference type="KEGG" id="asem:NNL22_12480"/>
<keyword evidence="3 7" id="KW-0963">Cytoplasm</keyword>
<dbReference type="Gene3D" id="3.90.190.20">
    <property type="entry name" value="Mur ligase, C-terminal domain"/>
    <property type="match status" value="1"/>
</dbReference>
<keyword evidence="7 8" id="KW-0133">Cell shape</keyword>
<evidence type="ECO:0000256" key="8">
    <source>
        <dbReference type="RuleBase" id="RU003664"/>
    </source>
</evidence>
<dbReference type="NCBIfam" id="TIGR01087">
    <property type="entry name" value="murD"/>
    <property type="match status" value="1"/>
</dbReference>
<comment type="similarity">
    <text evidence="7">Belongs to the MurCDEF family.</text>
</comment>
<reference evidence="11" key="1">
    <citation type="submission" date="2022-07" db="EMBL/GenBank/DDBJ databases">
        <title>Alkalimarinus sp. nov., isolated from gut of a Alitta virens.</title>
        <authorList>
            <person name="Yang A.I."/>
            <person name="Shin N.-R."/>
        </authorList>
    </citation>
    <scope>NUCLEOTIDE SEQUENCE</scope>
    <source>
        <strain evidence="11">FA028</strain>
    </source>
</reference>
<evidence type="ECO:0000259" key="9">
    <source>
        <dbReference type="Pfam" id="PF02875"/>
    </source>
</evidence>
<dbReference type="Gene3D" id="3.40.50.720">
    <property type="entry name" value="NAD(P)-binding Rossmann-like Domain"/>
    <property type="match status" value="1"/>
</dbReference>
<evidence type="ECO:0000313" key="12">
    <source>
        <dbReference type="Proteomes" id="UP001164472"/>
    </source>
</evidence>
<dbReference type="GO" id="GO:0005737">
    <property type="term" value="C:cytoplasm"/>
    <property type="evidence" value="ECO:0007669"/>
    <property type="project" value="UniProtKB-SubCell"/>
</dbReference>
<evidence type="ECO:0000256" key="1">
    <source>
        <dbReference type="ARBA" id="ARBA00004496"/>
    </source>
</evidence>
<keyword evidence="5 7" id="KW-0547">Nucleotide-binding</keyword>
<dbReference type="InterPro" id="IPR013221">
    <property type="entry name" value="Mur_ligase_cen"/>
</dbReference>
<dbReference type="InterPro" id="IPR036615">
    <property type="entry name" value="Mur_ligase_C_dom_sf"/>
</dbReference>
<feature type="domain" description="Mur ligase C-terminal" evidence="9">
    <location>
        <begin position="308"/>
        <end position="424"/>
    </location>
</feature>
<keyword evidence="7 8" id="KW-0573">Peptidoglycan synthesis</keyword>
<name>A0A9E8KP65_9ALTE</name>
<dbReference type="EMBL" id="CP101527">
    <property type="protein sequence ID" value="UZW73850.1"/>
    <property type="molecule type" value="Genomic_DNA"/>
</dbReference>
<dbReference type="Pfam" id="PF08245">
    <property type="entry name" value="Mur_ligase_M"/>
    <property type="match status" value="1"/>
</dbReference>
<dbReference type="Gene3D" id="3.40.1190.10">
    <property type="entry name" value="Mur-like, catalytic domain"/>
    <property type="match status" value="1"/>
</dbReference>
<dbReference type="SUPFAM" id="SSF51984">
    <property type="entry name" value="MurCD N-terminal domain"/>
    <property type="match status" value="1"/>
</dbReference>
<evidence type="ECO:0000256" key="3">
    <source>
        <dbReference type="ARBA" id="ARBA00022490"/>
    </source>
</evidence>
<protein>
    <recommendedName>
        <fullName evidence="7 8">UDP-N-acetylmuramoylalanine--D-glutamate ligase</fullName>
        <ecNumber evidence="7 8">6.3.2.9</ecNumber>
    </recommendedName>
    <alternativeName>
        <fullName evidence="7">D-glutamic acid-adding enzyme</fullName>
    </alternativeName>
    <alternativeName>
        <fullName evidence="7">UDP-N-acetylmuramoyl-L-alanyl-D-glutamate synthetase</fullName>
    </alternativeName>
</protein>